<proteinExistence type="inferred from homology"/>
<dbReference type="InterPro" id="IPR043129">
    <property type="entry name" value="ATPase_NBD"/>
</dbReference>
<evidence type="ECO:0000313" key="6">
    <source>
        <dbReference type="EMBL" id="CAL6034957.1"/>
    </source>
</evidence>
<sequence>MTQPTLTCIDSGSANTYLGLVGDNAPRATIATVAGKPRHAGVQAGLDSAKTYVGDELEQKRNLFRMTYPLEKCQIVNWDDMREIWRHSFQNELRLDASDCVSILSEHPRIDFKARAEICRTFFESYSVKGFYIQNAQILAMIGSGQTTGVTLDIGEGMAHAVPIYEGCQLFHAMRRSDFSGRELTDSLFNQLKQLEPQFPQDISILRDIKEKLCYVQSKSKPVQQATYELPDSFQLKTKALTLTNPCEVPEMLFSGQNAVQNLILNSIEACDVDVQADLERNIVLSGGSTKFEGFAERLQTELQGKRRGIEVNALEDRQYATFVGQSVLGCLDTFKDMYVTAAEYAEQGAEVINRRWL</sequence>
<dbReference type="EMBL" id="CATOUU010000788">
    <property type="protein sequence ID" value="CAI9948449.1"/>
    <property type="molecule type" value="Genomic_DNA"/>
</dbReference>
<reference evidence="5 8" key="2">
    <citation type="submission" date="2024-07" db="EMBL/GenBank/DDBJ databases">
        <authorList>
            <person name="Akdeniz Z."/>
        </authorList>
    </citation>
    <scope>NUCLEOTIDE SEQUENCE [LARGE SCALE GENOMIC DNA]</scope>
</reference>
<keyword evidence="8" id="KW-1185">Reference proteome</keyword>
<dbReference type="EMBL" id="CAXDID020000129">
    <property type="protein sequence ID" value="CAL6034957.1"/>
    <property type="molecule type" value="Genomic_DNA"/>
</dbReference>
<protein>
    <submittedName>
        <fullName evidence="3">Actin</fullName>
    </submittedName>
</protein>
<dbReference type="Pfam" id="PF00022">
    <property type="entry name" value="Actin"/>
    <property type="match status" value="2"/>
</dbReference>
<evidence type="ECO:0000313" key="4">
    <source>
        <dbReference type="EMBL" id="CAI9959669.1"/>
    </source>
</evidence>
<dbReference type="Gene3D" id="3.90.640.10">
    <property type="entry name" value="Actin, Chain A, domain 4"/>
    <property type="match status" value="1"/>
</dbReference>
<dbReference type="Proteomes" id="UP001642409">
    <property type="component" value="Unassembled WGS sequence"/>
</dbReference>
<organism evidence="3">
    <name type="scientific">Hexamita inflata</name>
    <dbReference type="NCBI Taxonomy" id="28002"/>
    <lineage>
        <taxon>Eukaryota</taxon>
        <taxon>Metamonada</taxon>
        <taxon>Diplomonadida</taxon>
        <taxon>Hexamitidae</taxon>
        <taxon>Hexamitinae</taxon>
        <taxon>Hexamita</taxon>
    </lineage>
</organism>
<dbReference type="FunFam" id="3.30.420.40:FF:000050">
    <property type="entry name" value="Actin, alpha skeletal muscle"/>
    <property type="match status" value="1"/>
</dbReference>
<reference evidence="3" key="1">
    <citation type="submission" date="2023-06" db="EMBL/GenBank/DDBJ databases">
        <authorList>
            <person name="Kurt Z."/>
        </authorList>
    </citation>
    <scope>NUCLEOTIDE SEQUENCE</scope>
</reference>
<dbReference type="InterPro" id="IPR004000">
    <property type="entry name" value="Actin"/>
</dbReference>
<evidence type="ECO:0000313" key="2">
    <source>
        <dbReference type="EMBL" id="CAI9948449.1"/>
    </source>
</evidence>
<dbReference type="SUPFAM" id="SSF53067">
    <property type="entry name" value="Actin-like ATPase domain"/>
    <property type="match status" value="2"/>
</dbReference>
<dbReference type="Gene3D" id="3.30.420.40">
    <property type="match status" value="2"/>
</dbReference>
<evidence type="ECO:0000313" key="7">
    <source>
        <dbReference type="EMBL" id="CAL6072195.1"/>
    </source>
</evidence>
<evidence type="ECO:0000256" key="1">
    <source>
        <dbReference type="RuleBase" id="RU000487"/>
    </source>
</evidence>
<dbReference type="PANTHER" id="PTHR11937">
    <property type="entry name" value="ACTIN"/>
    <property type="match status" value="1"/>
</dbReference>
<evidence type="ECO:0000313" key="3">
    <source>
        <dbReference type="EMBL" id="CAI9953271.1"/>
    </source>
</evidence>
<accession>A0AA86QA58</accession>
<comment type="caution">
    <text evidence="3">The sequence shown here is derived from an EMBL/GenBank/DDBJ whole genome shotgun (WGS) entry which is preliminary data.</text>
</comment>
<dbReference type="EMBL" id="CAXDID020000294">
    <property type="protein sequence ID" value="CAL6072195.1"/>
    <property type="molecule type" value="Genomic_DNA"/>
</dbReference>
<dbReference type="PRINTS" id="PR00190">
    <property type="entry name" value="ACTIN"/>
</dbReference>
<dbReference type="SMART" id="SM00268">
    <property type="entry name" value="ACTIN"/>
    <property type="match status" value="1"/>
</dbReference>
<dbReference type="AlphaFoldDB" id="A0AA86QA58"/>
<name>A0AA86QA58_9EUKA</name>
<dbReference type="EMBL" id="CATOUU010000922">
    <property type="protein sequence ID" value="CAI9959669.1"/>
    <property type="molecule type" value="Genomic_DNA"/>
</dbReference>
<comment type="similarity">
    <text evidence="1">Belongs to the actin family.</text>
</comment>
<dbReference type="EMBL" id="CATOUU010000838">
    <property type="protein sequence ID" value="CAI9953271.1"/>
    <property type="molecule type" value="Genomic_DNA"/>
</dbReference>
<evidence type="ECO:0000313" key="5">
    <source>
        <dbReference type="EMBL" id="CAL6020574.1"/>
    </source>
</evidence>
<gene>
    <name evidence="5" type="ORF">HINF_LOCUS27595</name>
    <name evidence="6" type="ORF">HINF_LOCUS35703</name>
    <name evidence="2" type="ORF">HINF_LOCUS36094</name>
    <name evidence="3" type="ORF">HINF_LOCUS40916</name>
    <name evidence="4" type="ORF">HINF_LOCUS47314</name>
    <name evidence="7" type="ORF">HINF_LOCUS55507</name>
</gene>
<evidence type="ECO:0000313" key="8">
    <source>
        <dbReference type="Proteomes" id="UP001642409"/>
    </source>
</evidence>
<dbReference type="EMBL" id="CAXDID020000086">
    <property type="protein sequence ID" value="CAL6020574.1"/>
    <property type="molecule type" value="Genomic_DNA"/>
</dbReference>